<accession>A0A518D760</accession>
<feature type="transmembrane region" description="Helical" evidence="1">
    <location>
        <begin position="21"/>
        <end position="40"/>
    </location>
</feature>
<dbReference type="AlphaFoldDB" id="A0A518D760"/>
<keyword evidence="3" id="KW-1185">Reference proteome</keyword>
<organism evidence="2 3">
    <name type="scientific">Pirellulimonas nuda</name>
    <dbReference type="NCBI Taxonomy" id="2528009"/>
    <lineage>
        <taxon>Bacteria</taxon>
        <taxon>Pseudomonadati</taxon>
        <taxon>Planctomycetota</taxon>
        <taxon>Planctomycetia</taxon>
        <taxon>Pirellulales</taxon>
        <taxon>Lacipirellulaceae</taxon>
        <taxon>Pirellulimonas</taxon>
    </lineage>
</organism>
<evidence type="ECO:0000313" key="3">
    <source>
        <dbReference type="Proteomes" id="UP000317429"/>
    </source>
</evidence>
<gene>
    <name evidence="2" type="ORF">Pla175_06760</name>
</gene>
<name>A0A518D760_9BACT</name>
<evidence type="ECO:0008006" key="4">
    <source>
        <dbReference type="Google" id="ProtNLM"/>
    </source>
</evidence>
<evidence type="ECO:0000313" key="2">
    <source>
        <dbReference type="EMBL" id="QDU87317.1"/>
    </source>
</evidence>
<dbReference type="EMBL" id="CP036291">
    <property type="protein sequence ID" value="QDU87317.1"/>
    <property type="molecule type" value="Genomic_DNA"/>
</dbReference>
<protein>
    <recommendedName>
        <fullName evidence="4">AsmA-like C-terminal domain-containing protein</fullName>
    </recommendedName>
</protein>
<keyword evidence="1" id="KW-0812">Transmembrane</keyword>
<dbReference type="Proteomes" id="UP000317429">
    <property type="component" value="Chromosome"/>
</dbReference>
<keyword evidence="1" id="KW-1133">Transmembrane helix</keyword>
<proteinExistence type="predicted"/>
<dbReference type="KEGG" id="pnd:Pla175_06760"/>
<evidence type="ECO:0000256" key="1">
    <source>
        <dbReference type="SAM" id="Phobius"/>
    </source>
</evidence>
<reference evidence="2 3" key="1">
    <citation type="submission" date="2019-02" db="EMBL/GenBank/DDBJ databases">
        <title>Deep-cultivation of Planctomycetes and their phenomic and genomic characterization uncovers novel biology.</title>
        <authorList>
            <person name="Wiegand S."/>
            <person name="Jogler M."/>
            <person name="Boedeker C."/>
            <person name="Pinto D."/>
            <person name="Vollmers J."/>
            <person name="Rivas-Marin E."/>
            <person name="Kohn T."/>
            <person name="Peeters S.H."/>
            <person name="Heuer A."/>
            <person name="Rast P."/>
            <person name="Oberbeckmann S."/>
            <person name="Bunk B."/>
            <person name="Jeske O."/>
            <person name="Meyerdierks A."/>
            <person name="Storesund J.E."/>
            <person name="Kallscheuer N."/>
            <person name="Luecker S."/>
            <person name="Lage O.M."/>
            <person name="Pohl T."/>
            <person name="Merkel B.J."/>
            <person name="Hornburger P."/>
            <person name="Mueller R.-W."/>
            <person name="Bruemmer F."/>
            <person name="Labrenz M."/>
            <person name="Spormann A.M."/>
            <person name="Op den Camp H."/>
            <person name="Overmann J."/>
            <person name="Amann R."/>
            <person name="Jetten M.S.M."/>
            <person name="Mascher T."/>
            <person name="Medema M.H."/>
            <person name="Devos D.P."/>
            <person name="Kaster A.-K."/>
            <person name="Ovreas L."/>
            <person name="Rohde M."/>
            <person name="Galperin M.Y."/>
            <person name="Jogler C."/>
        </authorList>
    </citation>
    <scope>NUCLEOTIDE SEQUENCE [LARGE SCALE GENOMIC DNA]</scope>
    <source>
        <strain evidence="2 3">Pla175</strain>
    </source>
</reference>
<keyword evidence="1" id="KW-0472">Membrane</keyword>
<sequence>MGGPHGQPVLHETTQRRVCRTAFLTVCVLPTLLVAAWVGWRVQPGWRATRVAQIGHELAARLECRRLTTPRPGQWRLEGCVCLDLESGEELLRASRVDAWPLDGGWRVAVGEASLDITQLEHAAERTSHWLRSDWPGVVLASVDRLKVVDGDTALADWQGVRARLASLGEPDALTGRELSVVHHGVGGELTLLMQRNRQVTPATTRVTLSTGDTPLPVRLCAALIPCAPSLGDAATVTGRLVAHFEAEPHGEVQGELQCVDMALLTGGRFTTDAPGSVALNDLTWRGDKIASLDGVLSSGAGRVARPLVYAAYTKLGCAPSATFSEQWNTSTEQEVAFDRLVLALRLDETGFSLRGDEPQQGAAGVVLSRGGQPLLSEPTTTHLPLATLVQTLAPEGPAMLPASAEAGAITRRLPMPPAPR</sequence>